<dbReference type="SUPFAM" id="SSF52172">
    <property type="entry name" value="CheY-like"/>
    <property type="match status" value="1"/>
</dbReference>
<dbReference type="Gene3D" id="3.40.50.2300">
    <property type="match status" value="1"/>
</dbReference>
<dbReference type="InterPro" id="IPR011006">
    <property type="entry name" value="CheY-like_superfamily"/>
</dbReference>
<dbReference type="Gene3D" id="1.10.10.60">
    <property type="entry name" value="Homeodomain-like"/>
    <property type="match status" value="2"/>
</dbReference>
<dbReference type="InterPro" id="IPR018060">
    <property type="entry name" value="HTH_AraC"/>
</dbReference>
<dbReference type="InterPro" id="IPR009057">
    <property type="entry name" value="Homeodomain-like_sf"/>
</dbReference>
<dbReference type="SMART" id="SM00448">
    <property type="entry name" value="REC"/>
    <property type="match status" value="1"/>
</dbReference>
<dbReference type="PANTHER" id="PTHR43280">
    <property type="entry name" value="ARAC-FAMILY TRANSCRIPTIONAL REGULATOR"/>
    <property type="match status" value="1"/>
</dbReference>
<feature type="modified residue" description="4-aspartylphosphate" evidence="4">
    <location>
        <position position="55"/>
    </location>
</feature>
<evidence type="ECO:0000256" key="1">
    <source>
        <dbReference type="ARBA" id="ARBA00023015"/>
    </source>
</evidence>
<dbReference type="PANTHER" id="PTHR43280:SF28">
    <property type="entry name" value="HTH-TYPE TRANSCRIPTIONAL ACTIVATOR RHAS"/>
    <property type="match status" value="1"/>
</dbReference>
<keyword evidence="2" id="KW-0238">DNA-binding</keyword>
<evidence type="ECO:0000259" key="5">
    <source>
        <dbReference type="PROSITE" id="PS01124"/>
    </source>
</evidence>
<dbReference type="RefSeq" id="WP_109983174.1">
    <property type="nucleotide sequence ID" value="NZ_JAJUIE010000013.1"/>
</dbReference>
<dbReference type="PROSITE" id="PS01124">
    <property type="entry name" value="HTH_ARAC_FAMILY_2"/>
    <property type="match status" value="1"/>
</dbReference>
<dbReference type="EMBL" id="QGTD01000004">
    <property type="protein sequence ID" value="PWU69764.1"/>
    <property type="molecule type" value="Genomic_DNA"/>
</dbReference>
<keyword evidence="3" id="KW-0804">Transcription</keyword>
<sequence length="481" mass="56582">MIKVLLVEDDKLVRKSLITAFDWAKFDMEIVGDSKNGEKALEFLREQKVDLIITDLAMPIMSGIELIRKVKQWYPSVFIVVLSLHQDFEYIQEAMRLGAIDYIAKVELDTNSMDETLERIHNRIQSEQSNKTIPPESSIGNGWILISESDLEGYVNMIKDTCKQKEFFYLETDALFVPSKDERFLDRLYSMNRKDYLLIIELDEQKKYKLDDLRQWLQRHKDRLLFYETISDQSITCIPLEKVRMQEYNKEEKQRQIEQLIHDTKAMQWVFHEEVLASILSRLQHLRLTSHKLNELLMIGLGECRKIYSLLTMKPLELPEYFSYWVEVEEWFNEAQDSMFRAMYRPSVSKETTASILEAVSIIHEQLSTNLTAADVAEKVHMSRSYFSVCFKQVMGETFHEYVRLARTKQAMDYFMHTNEKVATVAEKVGYTDVKYFSKVFKKSTGFLPSAYRKKYAGGNLFDKQETIVSELNTKKDIDEE</sequence>
<dbReference type="Pfam" id="PF12833">
    <property type="entry name" value="HTH_18"/>
    <property type="match status" value="1"/>
</dbReference>
<gene>
    <name evidence="7" type="ORF">DLJ74_02205</name>
</gene>
<comment type="caution">
    <text evidence="7">The sequence shown here is derived from an EMBL/GenBank/DDBJ whole genome shotgun (WGS) entry which is preliminary data.</text>
</comment>
<dbReference type="InterPro" id="IPR018062">
    <property type="entry name" value="HTH_AraC-typ_CS"/>
</dbReference>
<dbReference type="SMART" id="SM00342">
    <property type="entry name" value="HTH_ARAC"/>
    <property type="match status" value="1"/>
</dbReference>
<dbReference type="PROSITE" id="PS50110">
    <property type="entry name" value="RESPONSE_REGULATORY"/>
    <property type="match status" value="1"/>
</dbReference>
<keyword evidence="1" id="KW-0805">Transcription regulation</keyword>
<evidence type="ECO:0000256" key="3">
    <source>
        <dbReference type="ARBA" id="ARBA00023163"/>
    </source>
</evidence>
<dbReference type="GO" id="GO:0003700">
    <property type="term" value="F:DNA-binding transcription factor activity"/>
    <property type="evidence" value="ECO:0007669"/>
    <property type="project" value="InterPro"/>
</dbReference>
<dbReference type="PRINTS" id="PR00032">
    <property type="entry name" value="HTHARAC"/>
</dbReference>
<evidence type="ECO:0000313" key="8">
    <source>
        <dbReference type="Proteomes" id="UP000245624"/>
    </source>
</evidence>
<dbReference type="Proteomes" id="UP000245624">
    <property type="component" value="Unassembled WGS sequence"/>
</dbReference>
<dbReference type="Pfam" id="PF00072">
    <property type="entry name" value="Response_reg"/>
    <property type="match status" value="1"/>
</dbReference>
<keyword evidence="8" id="KW-1185">Reference proteome</keyword>
<reference evidence="7 8" key="1">
    <citation type="submission" date="2018-05" db="EMBL/GenBank/DDBJ databases">
        <title>Genomic analysis of Gracilibacillus dipsosauri DD1 reveals novel features of a salt-tolerant amylase.</title>
        <authorList>
            <person name="Deutch C.E."/>
            <person name="Yang S."/>
        </authorList>
    </citation>
    <scope>NUCLEOTIDE SEQUENCE [LARGE SCALE GENOMIC DNA]</scope>
    <source>
        <strain evidence="7 8">DD1</strain>
    </source>
</reference>
<dbReference type="AlphaFoldDB" id="A0A317L3G1"/>
<evidence type="ECO:0008006" key="9">
    <source>
        <dbReference type="Google" id="ProtNLM"/>
    </source>
</evidence>
<proteinExistence type="predicted"/>
<evidence type="ECO:0000256" key="2">
    <source>
        <dbReference type="ARBA" id="ARBA00023125"/>
    </source>
</evidence>
<feature type="domain" description="HTH araC/xylS-type" evidence="5">
    <location>
        <begin position="357"/>
        <end position="455"/>
    </location>
</feature>
<accession>A0A317L3G1</accession>
<evidence type="ECO:0000256" key="4">
    <source>
        <dbReference type="PROSITE-ProRule" id="PRU00169"/>
    </source>
</evidence>
<protein>
    <recommendedName>
        <fullName evidence="9">DNA-binding response regulator</fullName>
    </recommendedName>
</protein>
<evidence type="ECO:0000313" key="7">
    <source>
        <dbReference type="EMBL" id="PWU69764.1"/>
    </source>
</evidence>
<name>A0A317L3G1_9BACI</name>
<dbReference type="PROSITE" id="PS00041">
    <property type="entry name" value="HTH_ARAC_FAMILY_1"/>
    <property type="match status" value="1"/>
</dbReference>
<dbReference type="InterPro" id="IPR020449">
    <property type="entry name" value="Tscrpt_reg_AraC-type_HTH"/>
</dbReference>
<keyword evidence="4" id="KW-0597">Phosphoprotein</keyword>
<dbReference type="GO" id="GO:0000160">
    <property type="term" value="P:phosphorelay signal transduction system"/>
    <property type="evidence" value="ECO:0007669"/>
    <property type="project" value="InterPro"/>
</dbReference>
<dbReference type="SUPFAM" id="SSF46689">
    <property type="entry name" value="Homeodomain-like"/>
    <property type="match status" value="2"/>
</dbReference>
<organism evidence="7 8">
    <name type="scientific">Gracilibacillus dipsosauri</name>
    <dbReference type="NCBI Taxonomy" id="178340"/>
    <lineage>
        <taxon>Bacteria</taxon>
        <taxon>Bacillati</taxon>
        <taxon>Bacillota</taxon>
        <taxon>Bacilli</taxon>
        <taxon>Bacillales</taxon>
        <taxon>Bacillaceae</taxon>
        <taxon>Gracilibacillus</taxon>
    </lineage>
</organism>
<dbReference type="OrthoDB" id="9788446at2"/>
<dbReference type="CDD" id="cd17536">
    <property type="entry name" value="REC_YesN-like"/>
    <property type="match status" value="1"/>
</dbReference>
<feature type="domain" description="Response regulatory" evidence="6">
    <location>
        <begin position="3"/>
        <end position="120"/>
    </location>
</feature>
<dbReference type="InterPro" id="IPR001789">
    <property type="entry name" value="Sig_transdc_resp-reg_receiver"/>
</dbReference>
<evidence type="ECO:0000259" key="6">
    <source>
        <dbReference type="PROSITE" id="PS50110"/>
    </source>
</evidence>
<dbReference type="GO" id="GO:0043565">
    <property type="term" value="F:sequence-specific DNA binding"/>
    <property type="evidence" value="ECO:0007669"/>
    <property type="project" value="InterPro"/>
</dbReference>